<dbReference type="Proteomes" id="UP000199427">
    <property type="component" value="Unassembled WGS sequence"/>
</dbReference>
<proteinExistence type="inferred from homology"/>
<dbReference type="Pfam" id="PF09902">
    <property type="entry name" value="DUF2129"/>
    <property type="match status" value="1"/>
</dbReference>
<reference evidence="3 4" key="1">
    <citation type="submission" date="2016-10" db="EMBL/GenBank/DDBJ databases">
        <authorList>
            <person name="de Groot N.N."/>
        </authorList>
    </citation>
    <scope>NUCLEOTIDE SEQUENCE [LARGE SCALE GENOMIC DNA]</scope>
    <source>
        <strain evidence="3 4">DSM 21633</strain>
    </source>
</reference>
<keyword evidence="4" id="KW-1185">Reference proteome</keyword>
<organism evidence="3 4">
    <name type="scientific">Piscibacillus halophilus</name>
    <dbReference type="NCBI Taxonomy" id="571933"/>
    <lineage>
        <taxon>Bacteria</taxon>
        <taxon>Bacillati</taxon>
        <taxon>Bacillota</taxon>
        <taxon>Bacilli</taxon>
        <taxon>Bacillales</taxon>
        <taxon>Bacillaceae</taxon>
        <taxon>Piscibacillus</taxon>
    </lineage>
</organism>
<keyword evidence="1 2" id="KW-0963">Cytoplasm</keyword>
<comment type="similarity">
    <text evidence="2">Belongs to the UPF0298 family.</text>
</comment>
<evidence type="ECO:0000313" key="3">
    <source>
        <dbReference type="EMBL" id="SEP55000.1"/>
    </source>
</evidence>
<protein>
    <recommendedName>
        <fullName evidence="2">UPF0298 protein SAMN05216362_1017</fullName>
    </recommendedName>
</protein>
<name>A0A1H8YS50_9BACI</name>
<dbReference type="InterPro" id="IPR016979">
    <property type="entry name" value="DUF2129"/>
</dbReference>
<dbReference type="AlphaFoldDB" id="A0A1H8YS50"/>
<comment type="subcellular location">
    <subcellularLocation>
        <location evidence="2">Cytoplasm</location>
    </subcellularLocation>
</comment>
<dbReference type="EMBL" id="FOES01000001">
    <property type="protein sequence ID" value="SEP55000.1"/>
    <property type="molecule type" value="Genomic_DNA"/>
</dbReference>
<sequence length="114" mass="13747">MVAEVAALAVARPLNLVRNEVINMITKRQGLVVWVKHHKYVKRLRRYGHLIYASRKQKYILLYVNQDDIEDIMEQIRRLNFVRKVDFSYKPFIDTAYQKKGEVEEKEYEVRSIY</sequence>
<dbReference type="GO" id="GO:0005737">
    <property type="term" value="C:cytoplasm"/>
    <property type="evidence" value="ECO:0007669"/>
    <property type="project" value="UniProtKB-SubCell"/>
</dbReference>
<gene>
    <name evidence="3" type="ORF">SAMN05216362_1017</name>
</gene>
<accession>A0A1H8YS50</accession>
<evidence type="ECO:0000256" key="1">
    <source>
        <dbReference type="ARBA" id="ARBA00022490"/>
    </source>
</evidence>
<evidence type="ECO:0000313" key="4">
    <source>
        <dbReference type="Proteomes" id="UP000199427"/>
    </source>
</evidence>
<dbReference type="HAMAP" id="MF_01126">
    <property type="entry name" value="UPF0298"/>
    <property type="match status" value="1"/>
</dbReference>
<evidence type="ECO:0000256" key="2">
    <source>
        <dbReference type="HAMAP-Rule" id="MF_01126"/>
    </source>
</evidence>
<dbReference type="STRING" id="571933.SAMN05216362_1017"/>